<dbReference type="Proteomes" id="UP000184231">
    <property type="component" value="Unassembled WGS sequence"/>
</dbReference>
<dbReference type="PANTHER" id="PTHR12526:SF630">
    <property type="entry name" value="GLYCOSYLTRANSFERASE"/>
    <property type="match status" value="1"/>
</dbReference>
<dbReference type="InterPro" id="IPR001296">
    <property type="entry name" value="Glyco_trans_1"/>
</dbReference>
<evidence type="ECO:0000313" key="3">
    <source>
        <dbReference type="EMBL" id="SHJ59593.1"/>
    </source>
</evidence>
<evidence type="ECO:0000259" key="2">
    <source>
        <dbReference type="Pfam" id="PF13439"/>
    </source>
</evidence>
<dbReference type="RefSeq" id="WP_072765409.1">
    <property type="nucleotide sequence ID" value="NZ_FQYX01000026.1"/>
</dbReference>
<dbReference type="PANTHER" id="PTHR12526">
    <property type="entry name" value="GLYCOSYLTRANSFERASE"/>
    <property type="match status" value="1"/>
</dbReference>
<dbReference type="Pfam" id="PF00534">
    <property type="entry name" value="Glycos_transf_1"/>
    <property type="match status" value="1"/>
</dbReference>
<dbReference type="Gene3D" id="3.40.50.2000">
    <property type="entry name" value="Glycogen Phosphorylase B"/>
    <property type="match status" value="2"/>
</dbReference>
<reference evidence="3 4" key="1">
    <citation type="submission" date="2016-11" db="EMBL/GenBank/DDBJ databases">
        <authorList>
            <person name="Jaros S."/>
            <person name="Januszkiewicz K."/>
            <person name="Wedrychowicz H."/>
        </authorList>
    </citation>
    <scope>NUCLEOTIDE SEQUENCE [LARGE SCALE GENOMIC DNA]</scope>
    <source>
        <strain evidence="3 4">CGMCC 1.8863</strain>
    </source>
</reference>
<sequence length="355" mass="40200">MKIDFIVSSLIGGGAERVLVLLAAHLLQKGHSVSIITFNKGEDFEIDPGIHRIRLHDGGIKNHTLRSLNNLYKYYKVKINRPEIAISFITATNLIAIIVAKYFKIPIICSEHINHLQKGNYITKFTRSIAYRFADRVTVLTTFDKPYYEKKGIKVTVMPNPCTFSPIKTYNPKRDKILLAIGNLDRYYHKGFDNLIQLIHPVLKSNKDWKLKIIGGGDDGMQFLKKKVEQLLMTDQIIFTGFQSDINSILTKSQIFILSSRFEGLPMVLLEAMSQGVTCIAFDCVSGPSDIIRQGENGLLIENQNQNAMADGIGSLINNKELRTTLAQNAITSIDQYHIDRIITKWEELFNVLKI</sequence>
<protein>
    <submittedName>
        <fullName evidence="3">Glycosyltransferase involved in cell wall bisynthesis</fullName>
    </submittedName>
</protein>
<keyword evidence="4" id="KW-1185">Reference proteome</keyword>
<dbReference type="AlphaFoldDB" id="A0A1M6KKV9"/>
<dbReference type="CDD" id="cd03820">
    <property type="entry name" value="GT4_AmsD-like"/>
    <property type="match status" value="1"/>
</dbReference>
<dbReference type="STRING" id="558155.SAMN04487911_12641"/>
<dbReference type="GO" id="GO:0016757">
    <property type="term" value="F:glycosyltransferase activity"/>
    <property type="evidence" value="ECO:0007669"/>
    <property type="project" value="InterPro"/>
</dbReference>
<dbReference type="SUPFAM" id="SSF53756">
    <property type="entry name" value="UDP-Glycosyltransferase/glycogen phosphorylase"/>
    <property type="match status" value="1"/>
</dbReference>
<dbReference type="Pfam" id="PF13439">
    <property type="entry name" value="Glyco_transf_4"/>
    <property type="match status" value="1"/>
</dbReference>
<evidence type="ECO:0000313" key="4">
    <source>
        <dbReference type="Proteomes" id="UP000184231"/>
    </source>
</evidence>
<gene>
    <name evidence="3" type="ORF">SAMN04487911_12641</name>
</gene>
<feature type="domain" description="Glycosyl transferase family 1" evidence="1">
    <location>
        <begin position="171"/>
        <end position="331"/>
    </location>
</feature>
<accession>A0A1M6KKV9</accession>
<evidence type="ECO:0000259" key="1">
    <source>
        <dbReference type="Pfam" id="PF00534"/>
    </source>
</evidence>
<dbReference type="InterPro" id="IPR028098">
    <property type="entry name" value="Glyco_trans_4-like_N"/>
</dbReference>
<proteinExistence type="predicted"/>
<name>A0A1M6KKV9_9FLAO</name>
<dbReference type="EMBL" id="FQYX01000026">
    <property type="protein sequence ID" value="SHJ59593.1"/>
    <property type="molecule type" value="Genomic_DNA"/>
</dbReference>
<feature type="domain" description="Glycosyltransferase subfamily 4-like N-terminal" evidence="2">
    <location>
        <begin position="13"/>
        <end position="161"/>
    </location>
</feature>
<organism evidence="3 4">
    <name type="scientific">Arenibacter nanhaiticus</name>
    <dbReference type="NCBI Taxonomy" id="558155"/>
    <lineage>
        <taxon>Bacteria</taxon>
        <taxon>Pseudomonadati</taxon>
        <taxon>Bacteroidota</taxon>
        <taxon>Flavobacteriia</taxon>
        <taxon>Flavobacteriales</taxon>
        <taxon>Flavobacteriaceae</taxon>
        <taxon>Arenibacter</taxon>
    </lineage>
</organism>
<dbReference type="OrthoDB" id="9811239at2"/>
<keyword evidence="3" id="KW-0808">Transferase</keyword>